<protein>
    <submittedName>
        <fullName evidence="1">Uncharacterized protein</fullName>
    </submittedName>
</protein>
<reference evidence="1 2" key="1">
    <citation type="submission" date="2021-03" db="EMBL/GenBank/DDBJ databases">
        <title>Complete Genome of Pseudoalteromonas viridis Strain BBR56, a new biocontrol bacterial candidate.</title>
        <authorList>
            <person name="Handayani D.P."/>
            <person name="Isnansetyo A."/>
            <person name="Istiqomah I."/>
            <person name="Jumina J."/>
        </authorList>
    </citation>
    <scope>NUCLEOTIDE SEQUENCE [LARGE SCALE GENOMIC DNA]</scope>
    <source>
        <strain evidence="1 2">BBR56</strain>
    </source>
</reference>
<gene>
    <name evidence="1" type="ORF">J5X90_17025</name>
</gene>
<dbReference type="RefSeq" id="WP_209052175.1">
    <property type="nucleotide sequence ID" value="NZ_CP072425.1"/>
</dbReference>
<dbReference type="Proteomes" id="UP000665025">
    <property type="component" value="Chromosome 1"/>
</dbReference>
<organism evidence="1 2">
    <name type="scientific">Pseudoalteromonas viridis</name>
    <dbReference type="NCBI Taxonomy" id="339617"/>
    <lineage>
        <taxon>Bacteria</taxon>
        <taxon>Pseudomonadati</taxon>
        <taxon>Pseudomonadota</taxon>
        <taxon>Gammaproteobacteria</taxon>
        <taxon>Alteromonadales</taxon>
        <taxon>Pseudoalteromonadaceae</taxon>
        <taxon>Pseudoalteromonas</taxon>
    </lineage>
</organism>
<proteinExistence type="predicted"/>
<evidence type="ECO:0000313" key="2">
    <source>
        <dbReference type="Proteomes" id="UP000665025"/>
    </source>
</evidence>
<name>A0ABX7V2S9_9GAMM</name>
<accession>A0ABX7V2S9</accession>
<evidence type="ECO:0000313" key="1">
    <source>
        <dbReference type="EMBL" id="QTL35201.1"/>
    </source>
</evidence>
<sequence>MWKFVRKNKLRCRMCPVIDLVLVRDRRLLNPLVCHQAHMLVTYQYAGVLASDTLLYDPALFERFHSGKVCQVLADDHGIVRT</sequence>
<dbReference type="EMBL" id="CP072425">
    <property type="protein sequence ID" value="QTL35201.1"/>
    <property type="molecule type" value="Genomic_DNA"/>
</dbReference>
<keyword evidence="2" id="KW-1185">Reference proteome</keyword>